<protein>
    <submittedName>
        <fullName evidence="1">(northern house mosquito) hypothetical protein</fullName>
    </submittedName>
</protein>
<evidence type="ECO:0000313" key="1">
    <source>
        <dbReference type="EMBL" id="CAG6491818.1"/>
    </source>
</evidence>
<reference evidence="1" key="1">
    <citation type="submission" date="2021-05" db="EMBL/GenBank/DDBJ databases">
        <authorList>
            <person name="Alioto T."/>
            <person name="Alioto T."/>
            <person name="Gomez Garrido J."/>
        </authorList>
    </citation>
    <scope>NUCLEOTIDE SEQUENCE</scope>
</reference>
<organism evidence="1">
    <name type="scientific">Culex pipiens</name>
    <name type="common">House mosquito</name>
    <dbReference type="NCBI Taxonomy" id="7175"/>
    <lineage>
        <taxon>Eukaryota</taxon>
        <taxon>Metazoa</taxon>
        <taxon>Ecdysozoa</taxon>
        <taxon>Arthropoda</taxon>
        <taxon>Hexapoda</taxon>
        <taxon>Insecta</taxon>
        <taxon>Pterygota</taxon>
        <taxon>Neoptera</taxon>
        <taxon>Endopterygota</taxon>
        <taxon>Diptera</taxon>
        <taxon>Nematocera</taxon>
        <taxon>Culicoidea</taxon>
        <taxon>Culicidae</taxon>
        <taxon>Culicinae</taxon>
        <taxon>Culicini</taxon>
        <taxon>Culex</taxon>
        <taxon>Culex</taxon>
    </lineage>
</organism>
<dbReference type="AlphaFoldDB" id="A0A8D8G2P6"/>
<proteinExistence type="predicted"/>
<dbReference type="EMBL" id="HBUE01119725">
    <property type="protein sequence ID" value="CAG6491818.1"/>
    <property type="molecule type" value="Transcribed_RNA"/>
</dbReference>
<accession>A0A8D8G2P6</accession>
<name>A0A8D8G2P6_CULPI</name>
<sequence length="117" mass="13277">MQTTSRALPLSLCRSSRRNKNKNKERCFNLWPQSLNSRRRGCGRRITRPAQITSVSFTSQRRRERIMEFGKKTGVVQTGGDVNAVLEFIGRSSCTQLGQRCISEHGAECQGRFVVKS</sequence>